<dbReference type="Gene3D" id="3.40.50.300">
    <property type="entry name" value="P-loop containing nucleotide triphosphate hydrolases"/>
    <property type="match status" value="1"/>
</dbReference>
<organism evidence="1 3">
    <name type="scientific">Rotaria socialis</name>
    <dbReference type="NCBI Taxonomy" id="392032"/>
    <lineage>
        <taxon>Eukaryota</taxon>
        <taxon>Metazoa</taxon>
        <taxon>Spiralia</taxon>
        <taxon>Gnathifera</taxon>
        <taxon>Rotifera</taxon>
        <taxon>Eurotatoria</taxon>
        <taxon>Bdelloidea</taxon>
        <taxon>Philodinida</taxon>
        <taxon>Philodinidae</taxon>
        <taxon>Rotaria</taxon>
    </lineage>
</organism>
<evidence type="ECO:0000313" key="1">
    <source>
        <dbReference type="EMBL" id="CAF3318192.1"/>
    </source>
</evidence>
<evidence type="ECO:0000313" key="3">
    <source>
        <dbReference type="Proteomes" id="UP000663865"/>
    </source>
</evidence>
<comment type="caution">
    <text evidence="1">The sequence shown here is derived from an EMBL/GenBank/DDBJ whole genome shotgun (WGS) entry which is preliminary data.</text>
</comment>
<reference evidence="1" key="1">
    <citation type="submission" date="2021-02" db="EMBL/GenBank/DDBJ databases">
        <authorList>
            <person name="Nowell W R."/>
        </authorList>
    </citation>
    <scope>NUCLEOTIDE SEQUENCE</scope>
</reference>
<dbReference type="InterPro" id="IPR027417">
    <property type="entry name" value="P-loop_NTPase"/>
</dbReference>
<protein>
    <submittedName>
        <fullName evidence="1">Uncharacterized protein</fullName>
    </submittedName>
</protein>
<dbReference type="Proteomes" id="UP000663838">
    <property type="component" value="Unassembled WGS sequence"/>
</dbReference>
<evidence type="ECO:0000313" key="2">
    <source>
        <dbReference type="EMBL" id="CAF4859514.1"/>
    </source>
</evidence>
<sequence length="903" mass="105116">MISSSITDIESLSKLFDKQTDLTTKTTDDPTENDNAIFNSRSNRPLTVSTLAHYFGLQCDEFLRLSLNSQIESNNADNFKNVLTKRRGILFEADIKAYYSKSILSNIHDEYDFLSYLQSSISSPTETRIAYNVKFHWTYNKNLESNYKPDFLLVKHLTNNENRIQITIADAKSSSHMRIEHCVQVALYGIDLRIWIERNKLDAHVFINDIGEVWLPSGNVLMPYEKKTFPMTKLQERLESFLKYDLAKILHGSEWKMLPRCSHCSYSPRCRQRAIYHEPESINNLSYLPSSAHSLIYSLFHSTLISSIDLNHLLDQSNKDSCFSDDKTKLQNILSINSEDKTSAAIKALENHEPQLKQQTSLLIPKKNKDLILIFIFLIPNPSQLHSVALLACNVFNTYNQSWFYSKPFIQLYPSPYQIVSVISQSLELAKKSERPCQIILFDEQEKIILFEQLTIASDSEYIDQCLILLSSSENAILLDYPPDIIQTDRFFRSHPLSNTPKHEIEEELYERYGSLGGNSNERPTKTQLAQHLRLLNGIEQEKARKMLIGLPCLICLHTAIRQSFVVPMPAYFDLEDLKYSFNIALPSFNPNELLESIQKPEIDNLVQDHVNVLARLYLTIQNRLSESNRLQLDAYPLPKIIPINSSHPHIRRLVFLRQYEMLHCLRSIQQTRFDLNEPHIIIQIIDKKPIDKYNNLWQCHIKRGQETISKTLTENVINTNDFRTYPYLIFEDIDTIRTFPDAIYMDLAIDGVRSGTKFDRYGLAHVEKQAEESIFIRVKLCNLSLEINHQYYLCERYVDFNTKKAIKALEQVTKLTIQILDDPKQLEKPRAMQQTNEVMQQEIKNMFSKREPSMKPEQLHMLNKAQQFACEKIKNERVTLIWGPPGTSKFYFLVWKKIYHPK</sequence>
<gene>
    <name evidence="1" type="ORF">KIK155_LOCUS229</name>
    <name evidence="2" type="ORF">TOA249_LOCUS27575</name>
</gene>
<name>A0A817TIZ4_9BILA</name>
<dbReference type="Proteomes" id="UP000663865">
    <property type="component" value="Unassembled WGS sequence"/>
</dbReference>
<dbReference type="AlphaFoldDB" id="A0A817TIZ4"/>
<accession>A0A817TIZ4</accession>
<dbReference type="EMBL" id="CAJNYV010000006">
    <property type="protein sequence ID" value="CAF3318192.1"/>
    <property type="molecule type" value="Genomic_DNA"/>
</dbReference>
<proteinExistence type="predicted"/>
<dbReference type="EMBL" id="CAJOBS010003549">
    <property type="protein sequence ID" value="CAF4859514.1"/>
    <property type="molecule type" value="Genomic_DNA"/>
</dbReference>